<organism evidence="2 3">
    <name type="scientific">Kribbella albertanoniae</name>
    <dbReference type="NCBI Taxonomy" id="1266829"/>
    <lineage>
        <taxon>Bacteria</taxon>
        <taxon>Bacillati</taxon>
        <taxon>Actinomycetota</taxon>
        <taxon>Actinomycetes</taxon>
        <taxon>Propionibacteriales</taxon>
        <taxon>Kribbellaceae</taxon>
        <taxon>Kribbella</taxon>
    </lineage>
</organism>
<dbReference type="OrthoDB" id="9801810at2"/>
<name>A0A4R4Q693_9ACTN</name>
<dbReference type="CDD" id="cd04181">
    <property type="entry name" value="NTP_transferase"/>
    <property type="match status" value="1"/>
</dbReference>
<reference evidence="2 3" key="1">
    <citation type="submission" date="2019-03" db="EMBL/GenBank/DDBJ databases">
        <title>Draft genome sequences of novel Actinobacteria.</title>
        <authorList>
            <person name="Sahin N."/>
            <person name="Ay H."/>
            <person name="Saygin H."/>
        </authorList>
    </citation>
    <scope>NUCLEOTIDE SEQUENCE [LARGE SCALE GENOMIC DNA]</scope>
    <source>
        <strain evidence="2 3">JCM 30547</strain>
    </source>
</reference>
<evidence type="ECO:0000313" key="3">
    <source>
        <dbReference type="Proteomes" id="UP000295075"/>
    </source>
</evidence>
<dbReference type="InterPro" id="IPR005835">
    <property type="entry name" value="NTP_transferase_dom"/>
</dbReference>
<dbReference type="SUPFAM" id="SSF53448">
    <property type="entry name" value="Nucleotide-diphospho-sugar transferases"/>
    <property type="match status" value="1"/>
</dbReference>
<sequence>MRPVRGLILAAGLGTRLAPLTTGLPKPLFPVLNYPIIVHVIERMRAHGIVDLAINIHHLGAEIEEYLGSGERLGVNITWFREKELLGTGGILRRSAEFWQDSTLVVTAGDMLSTLDLTDLVAFHRRHDGLATVGTFLHGWPLEEFGGDVAVPRPGSTVVSEYQPKPGREARSRHAATGVWAFEPGVVTHLPQATVFDLNKDFLPPFAATGLLHAYTADHEFDDFGQAEGYVDGTALALEGKLGVRPREPEVAPGLFISPTAVIGAGVTLEAPVVIGPATVVEDGSRIEGPTVIGGGCVVEAGAIISNSVLLPGVRVARGQLVARALLGDSFRTVPAIREHHLPC</sequence>
<dbReference type="AlphaFoldDB" id="A0A4R4Q693"/>
<dbReference type="Gene3D" id="3.90.550.10">
    <property type="entry name" value="Spore Coat Polysaccharide Biosynthesis Protein SpsA, Chain A"/>
    <property type="match status" value="1"/>
</dbReference>
<feature type="domain" description="Nucleotidyl transferase" evidence="1">
    <location>
        <begin position="6"/>
        <end position="235"/>
    </location>
</feature>
<dbReference type="InterPro" id="IPR029044">
    <property type="entry name" value="Nucleotide-diphossugar_trans"/>
</dbReference>
<dbReference type="EMBL" id="SMKA01000042">
    <property type="protein sequence ID" value="TDC30687.1"/>
    <property type="molecule type" value="Genomic_DNA"/>
</dbReference>
<protein>
    <submittedName>
        <fullName evidence="2">NDP-sugar synthase</fullName>
    </submittedName>
</protein>
<accession>A0A4R4Q693</accession>
<dbReference type="PANTHER" id="PTHR22572">
    <property type="entry name" value="SUGAR-1-PHOSPHATE GUANYL TRANSFERASE"/>
    <property type="match status" value="1"/>
</dbReference>
<gene>
    <name evidence="2" type="ORF">E1261_12820</name>
</gene>
<dbReference type="Pfam" id="PF00483">
    <property type="entry name" value="NTP_transferase"/>
    <property type="match status" value="1"/>
</dbReference>
<evidence type="ECO:0000259" key="1">
    <source>
        <dbReference type="Pfam" id="PF00483"/>
    </source>
</evidence>
<comment type="caution">
    <text evidence="2">The sequence shown here is derived from an EMBL/GenBank/DDBJ whole genome shotgun (WGS) entry which is preliminary data.</text>
</comment>
<dbReference type="Gene3D" id="2.160.10.10">
    <property type="entry name" value="Hexapeptide repeat proteins"/>
    <property type="match status" value="1"/>
</dbReference>
<dbReference type="Proteomes" id="UP000295075">
    <property type="component" value="Unassembled WGS sequence"/>
</dbReference>
<dbReference type="RefSeq" id="WP_132406158.1">
    <property type="nucleotide sequence ID" value="NZ_SMKA01000042.1"/>
</dbReference>
<proteinExistence type="predicted"/>
<keyword evidence="3" id="KW-1185">Reference proteome</keyword>
<evidence type="ECO:0000313" key="2">
    <source>
        <dbReference type="EMBL" id="TDC30687.1"/>
    </source>
</evidence>
<dbReference type="InterPro" id="IPR050486">
    <property type="entry name" value="Mannose-1P_guanyltransferase"/>
</dbReference>